<dbReference type="AlphaFoldDB" id="A0A8S4QHY1"/>
<gene>
    <name evidence="3" type="primary">jg24946</name>
    <name evidence="3" type="ORF">PAEG_LOCUS2783</name>
</gene>
<comment type="caution">
    <text evidence="3">The sequence shown here is derived from an EMBL/GenBank/DDBJ whole genome shotgun (WGS) entry which is preliminary data.</text>
</comment>
<evidence type="ECO:0000256" key="1">
    <source>
        <dbReference type="SAM" id="MobiDB-lite"/>
    </source>
</evidence>
<evidence type="ECO:0000256" key="2">
    <source>
        <dbReference type="SAM" id="Phobius"/>
    </source>
</evidence>
<dbReference type="EMBL" id="CAKXAJ010008681">
    <property type="protein sequence ID" value="CAH2210926.1"/>
    <property type="molecule type" value="Genomic_DNA"/>
</dbReference>
<keyword evidence="4" id="KW-1185">Reference proteome</keyword>
<feature type="transmembrane region" description="Helical" evidence="2">
    <location>
        <begin position="35"/>
        <end position="58"/>
    </location>
</feature>
<keyword evidence="2" id="KW-1133">Transmembrane helix</keyword>
<feature type="region of interest" description="Disordered" evidence="1">
    <location>
        <begin position="78"/>
        <end position="104"/>
    </location>
</feature>
<protein>
    <submittedName>
        <fullName evidence="3">Jg24946 protein</fullName>
    </submittedName>
</protein>
<evidence type="ECO:0000313" key="4">
    <source>
        <dbReference type="Proteomes" id="UP000838756"/>
    </source>
</evidence>
<accession>A0A8S4QHY1</accession>
<dbReference type="Proteomes" id="UP000838756">
    <property type="component" value="Unassembled WGS sequence"/>
</dbReference>
<dbReference type="OrthoDB" id="6423981at2759"/>
<organism evidence="3 4">
    <name type="scientific">Pararge aegeria aegeria</name>
    <dbReference type="NCBI Taxonomy" id="348720"/>
    <lineage>
        <taxon>Eukaryota</taxon>
        <taxon>Metazoa</taxon>
        <taxon>Ecdysozoa</taxon>
        <taxon>Arthropoda</taxon>
        <taxon>Hexapoda</taxon>
        <taxon>Insecta</taxon>
        <taxon>Pterygota</taxon>
        <taxon>Neoptera</taxon>
        <taxon>Endopterygota</taxon>
        <taxon>Lepidoptera</taxon>
        <taxon>Glossata</taxon>
        <taxon>Ditrysia</taxon>
        <taxon>Papilionoidea</taxon>
        <taxon>Nymphalidae</taxon>
        <taxon>Satyrinae</taxon>
        <taxon>Satyrini</taxon>
        <taxon>Parargina</taxon>
        <taxon>Pararge</taxon>
    </lineage>
</organism>
<keyword evidence="2" id="KW-0812">Transmembrane</keyword>
<feature type="non-terminal residue" evidence="3">
    <location>
        <position position="1"/>
    </location>
</feature>
<reference evidence="3" key="1">
    <citation type="submission" date="2022-03" db="EMBL/GenBank/DDBJ databases">
        <authorList>
            <person name="Lindestad O."/>
        </authorList>
    </citation>
    <scope>NUCLEOTIDE SEQUENCE</scope>
</reference>
<name>A0A8S4QHY1_9NEOP</name>
<proteinExistence type="predicted"/>
<sequence length="104" mass="11629">VFDNRNELLEENGPADSSPIVAAVGVCVSPYHYRALLVALCVLLSLLLAMLTAALFIYKRYWRVLRKNIEVTSAPMHRAAAPMPRPTRPSLFSASHLHKPFSLR</sequence>
<keyword evidence="2" id="KW-0472">Membrane</keyword>
<evidence type="ECO:0000313" key="3">
    <source>
        <dbReference type="EMBL" id="CAH2210926.1"/>
    </source>
</evidence>